<evidence type="ECO:0000313" key="3">
    <source>
        <dbReference type="Proteomes" id="UP000000419"/>
    </source>
</evidence>
<evidence type="ECO:0000313" key="2">
    <source>
        <dbReference type="EMBL" id="AAL51230.1"/>
    </source>
</evidence>
<protein>
    <submittedName>
        <fullName evidence="2">Uncharacterized protein</fullName>
    </submittedName>
</protein>
<dbReference type="KEGG" id="bme:BMEI0048"/>
<organism evidence="2 3">
    <name type="scientific">Brucella melitensis biotype 1 (strain ATCC 23456 / CCUG 17765 / NCTC 10094 / 16M)</name>
    <dbReference type="NCBI Taxonomy" id="224914"/>
    <lineage>
        <taxon>Bacteria</taxon>
        <taxon>Pseudomonadati</taxon>
        <taxon>Pseudomonadota</taxon>
        <taxon>Alphaproteobacteria</taxon>
        <taxon>Hyphomicrobiales</taxon>
        <taxon>Brucellaceae</taxon>
        <taxon>Brucella/Ochrobactrum group</taxon>
        <taxon>Brucella</taxon>
    </lineage>
</organism>
<gene>
    <name evidence="2" type="ordered locus">BMEI0048</name>
</gene>
<reference evidence="2 3" key="1">
    <citation type="journal article" date="2002" name="Proc. Natl. Acad. Sci. U.S.A.">
        <title>The genome sequence of the facultative intracellular pathogen Brucella melitensis.</title>
        <authorList>
            <person name="DelVecchio V.G."/>
            <person name="Kapatral V."/>
            <person name="Redkar R.J."/>
            <person name="Patra G."/>
            <person name="Mujer C."/>
            <person name="Los T."/>
            <person name="Ivanova N."/>
            <person name="Anderson I."/>
            <person name="Bhattacharyya A."/>
            <person name="Lykidis A."/>
            <person name="Reznik G."/>
            <person name="Jablonski L."/>
            <person name="Larsen N."/>
            <person name="D'Souza M."/>
            <person name="Bernal A."/>
            <person name="Mazur M."/>
            <person name="Goltsman E."/>
            <person name="Selkov E."/>
            <person name="Elzer P.H."/>
            <person name="Hagius S."/>
            <person name="O'Callaghan D."/>
            <person name="Letesson J.J."/>
            <person name="Haselkorn R."/>
            <person name="Kyrpides N."/>
            <person name="Overbeek R."/>
        </authorList>
    </citation>
    <scope>NUCLEOTIDE SEQUENCE [LARGE SCALE GENOMIC DNA]</scope>
    <source>
        <strain evidence="3">ATCC 23456 / CCUG 17765 / NCTC 10094 / 16M</strain>
    </source>
</reference>
<dbReference type="PIR" id="AC3258">
    <property type="entry name" value="AC3258"/>
</dbReference>
<dbReference type="EMBL" id="AE008917">
    <property type="protein sequence ID" value="AAL51230.1"/>
    <property type="molecule type" value="Genomic_DNA"/>
</dbReference>
<dbReference type="Proteomes" id="UP000000419">
    <property type="component" value="Chromosome I"/>
</dbReference>
<keyword evidence="3" id="KW-1185">Reference proteome</keyword>
<evidence type="ECO:0000256" key="1">
    <source>
        <dbReference type="SAM" id="MobiDB-lite"/>
    </source>
</evidence>
<feature type="region of interest" description="Disordered" evidence="1">
    <location>
        <begin position="1"/>
        <end position="21"/>
    </location>
</feature>
<accession>Q8YJN4</accession>
<sequence length="65" mass="6921">MLNPASRHGKPDRPAGWHGPRGLGTAACFMRTGIWVADRIPGSLPLTDILLPRAICADASTDARN</sequence>
<name>Q8YJN4_BRUME</name>
<dbReference type="AlphaFoldDB" id="Q8YJN4"/>
<proteinExistence type="predicted"/>